<proteinExistence type="predicted"/>
<dbReference type="GO" id="GO:0009506">
    <property type="term" value="C:plasmodesma"/>
    <property type="evidence" value="ECO:0007669"/>
    <property type="project" value="TreeGrafter"/>
</dbReference>
<dbReference type="Proteomes" id="UP001177003">
    <property type="component" value="Chromosome 0"/>
</dbReference>
<dbReference type="EMBL" id="OX465086">
    <property type="protein sequence ID" value="CAI9265391.1"/>
    <property type="molecule type" value="Genomic_DNA"/>
</dbReference>
<dbReference type="GO" id="GO:0005886">
    <property type="term" value="C:plasma membrane"/>
    <property type="evidence" value="ECO:0007669"/>
    <property type="project" value="TreeGrafter"/>
</dbReference>
<dbReference type="SUPFAM" id="SSF56112">
    <property type="entry name" value="Protein kinase-like (PK-like)"/>
    <property type="match status" value="1"/>
</dbReference>
<sequence>MYIETMLLTKESDVYSFGVVLFEVLCSRLCVDYTYDDYRRSLPVLVNKCYHEQSLDTIVDINLRNQMEQNSYDMFVSLAYQCLERDQKKLPSMGSVVSKLQTALEYQVQSDVLAKNVNVASSSRPSSTSDDIPKTSTLSL</sequence>
<evidence type="ECO:0000259" key="2">
    <source>
        <dbReference type="Pfam" id="PF07714"/>
    </source>
</evidence>
<dbReference type="InterPro" id="IPR011009">
    <property type="entry name" value="Kinase-like_dom_sf"/>
</dbReference>
<dbReference type="AlphaFoldDB" id="A0AA35UUM5"/>
<gene>
    <name evidence="3" type="ORF">LSALG_LOCUS5998</name>
</gene>
<evidence type="ECO:0000313" key="4">
    <source>
        <dbReference type="Proteomes" id="UP001177003"/>
    </source>
</evidence>
<dbReference type="Pfam" id="PF07714">
    <property type="entry name" value="PK_Tyr_Ser-Thr"/>
    <property type="match status" value="1"/>
</dbReference>
<accession>A0AA35UUM5</accession>
<dbReference type="GO" id="GO:0004714">
    <property type="term" value="F:transmembrane receptor protein tyrosine kinase activity"/>
    <property type="evidence" value="ECO:0007669"/>
    <property type="project" value="InterPro"/>
</dbReference>
<dbReference type="PANTHER" id="PTHR27003">
    <property type="entry name" value="OS07G0166700 PROTEIN"/>
    <property type="match status" value="1"/>
</dbReference>
<dbReference type="Gene3D" id="1.10.510.10">
    <property type="entry name" value="Transferase(Phosphotransferase) domain 1"/>
    <property type="match status" value="1"/>
</dbReference>
<organism evidence="3 4">
    <name type="scientific">Lactuca saligna</name>
    <name type="common">Willowleaf lettuce</name>
    <dbReference type="NCBI Taxonomy" id="75948"/>
    <lineage>
        <taxon>Eukaryota</taxon>
        <taxon>Viridiplantae</taxon>
        <taxon>Streptophyta</taxon>
        <taxon>Embryophyta</taxon>
        <taxon>Tracheophyta</taxon>
        <taxon>Spermatophyta</taxon>
        <taxon>Magnoliopsida</taxon>
        <taxon>eudicotyledons</taxon>
        <taxon>Gunneridae</taxon>
        <taxon>Pentapetalae</taxon>
        <taxon>asterids</taxon>
        <taxon>campanulids</taxon>
        <taxon>Asterales</taxon>
        <taxon>Asteraceae</taxon>
        <taxon>Cichorioideae</taxon>
        <taxon>Cichorieae</taxon>
        <taxon>Lactucinae</taxon>
        <taxon>Lactuca</taxon>
    </lineage>
</organism>
<feature type="region of interest" description="Disordered" evidence="1">
    <location>
        <begin position="120"/>
        <end position="140"/>
    </location>
</feature>
<reference evidence="3" key="1">
    <citation type="submission" date="2023-04" db="EMBL/GenBank/DDBJ databases">
        <authorList>
            <person name="Vijverberg K."/>
            <person name="Xiong W."/>
            <person name="Schranz E."/>
        </authorList>
    </citation>
    <scope>NUCLEOTIDE SEQUENCE</scope>
</reference>
<keyword evidence="4" id="KW-1185">Reference proteome</keyword>
<evidence type="ECO:0000256" key="1">
    <source>
        <dbReference type="SAM" id="MobiDB-lite"/>
    </source>
</evidence>
<dbReference type="InterPro" id="IPR001245">
    <property type="entry name" value="Ser-Thr/Tyr_kinase_cat_dom"/>
</dbReference>
<feature type="domain" description="Serine-threonine/tyrosine-protein kinase catalytic" evidence="2">
    <location>
        <begin position="3"/>
        <end position="100"/>
    </location>
</feature>
<evidence type="ECO:0000313" key="3">
    <source>
        <dbReference type="EMBL" id="CAI9265391.1"/>
    </source>
</evidence>
<name>A0AA35UUM5_LACSI</name>
<dbReference type="PANTHER" id="PTHR27003:SF359">
    <property type="entry name" value="SERINE_THREONINE-PROTEIN KINASE UNC-51-RELATED"/>
    <property type="match status" value="1"/>
</dbReference>
<protein>
    <recommendedName>
        <fullName evidence="2">Serine-threonine/tyrosine-protein kinase catalytic domain-containing protein</fullName>
    </recommendedName>
</protein>
<dbReference type="InterPro" id="IPR045272">
    <property type="entry name" value="ANXUR1/2-like"/>
</dbReference>